<accession>A0A024HC61</accession>
<dbReference type="STRING" id="1301098.PKB_1275"/>
<dbReference type="Proteomes" id="UP000025241">
    <property type="component" value="Chromosome I"/>
</dbReference>
<dbReference type="EMBL" id="HG322950">
    <property type="protein sequence ID" value="CDF82640.1"/>
    <property type="molecule type" value="Genomic_DNA"/>
</dbReference>
<dbReference type="OrthoDB" id="9940621at2"/>
<keyword evidence="2" id="KW-1185">Reference proteome</keyword>
<protein>
    <submittedName>
        <fullName evidence="1">Hypothetical membrane protein</fullName>
    </submittedName>
</protein>
<sequence>MKLLLLAWLAGLLGFGLLVAGVALISVPAAYIVAGLCLLAWSRLVDRAAAAQRAPGKGG</sequence>
<evidence type="ECO:0000313" key="1">
    <source>
        <dbReference type="EMBL" id="CDF82640.1"/>
    </source>
</evidence>
<dbReference type="KEGG" id="pkc:PKB_1275"/>
<dbReference type="AlphaFoldDB" id="A0A024HC61"/>
<dbReference type="PATRIC" id="fig|1301098.3.peg.1280"/>
<reference evidence="1 2" key="2">
    <citation type="submission" date="2014-05" db="EMBL/GenBank/DDBJ databases">
        <title>Genome sequence of the 3-chlorobenzoate degrading bacterium Pseudomonas knackmussii B13 shows multiple evidence for horizontal gene transfer.</title>
        <authorList>
            <person name="Miyazaki R."/>
            <person name="Bertelli C."/>
            <person name="Falquet L."/>
            <person name="Robinson-Rechavi M."/>
            <person name="Gharib W."/>
            <person name="Roy S."/>
            <person name="Van der Meer J.R."/>
        </authorList>
    </citation>
    <scope>NUCLEOTIDE SEQUENCE [LARGE SCALE GENOMIC DNA]</scope>
    <source>
        <strain evidence="1 2">B13</strain>
    </source>
</reference>
<dbReference type="HOGENOM" id="CLU_208937_0_0_6"/>
<organism evidence="1 2">
    <name type="scientific">Pseudomonas knackmussii (strain DSM 6978 / CCUG 54928 / LMG 23759 / B13)</name>
    <dbReference type="NCBI Taxonomy" id="1301098"/>
    <lineage>
        <taxon>Bacteria</taxon>
        <taxon>Pseudomonadati</taxon>
        <taxon>Pseudomonadota</taxon>
        <taxon>Gammaproteobacteria</taxon>
        <taxon>Pseudomonadales</taxon>
        <taxon>Pseudomonadaceae</taxon>
        <taxon>Pseudomonas</taxon>
    </lineage>
</organism>
<evidence type="ECO:0000313" key="2">
    <source>
        <dbReference type="Proteomes" id="UP000025241"/>
    </source>
</evidence>
<name>A0A024HC61_PSEKB</name>
<gene>
    <name evidence="1" type="ORF">PKB_1275</name>
</gene>
<reference evidence="1 2" key="1">
    <citation type="submission" date="2013-03" db="EMBL/GenBank/DDBJ databases">
        <authorList>
            <person name="Linke B."/>
        </authorList>
    </citation>
    <scope>NUCLEOTIDE SEQUENCE [LARGE SCALE GENOMIC DNA]</scope>
    <source>
        <strain evidence="1 2">B13</strain>
    </source>
</reference>
<proteinExistence type="predicted"/>
<dbReference type="RefSeq" id="WP_043249984.1">
    <property type="nucleotide sequence ID" value="NZ_HG322950.1"/>
</dbReference>